<evidence type="ECO:0000313" key="9">
    <source>
        <dbReference type="EMBL" id="BDM74260.1"/>
    </source>
</evidence>
<keyword evidence="10" id="KW-1185">Reference proteome</keyword>
<proteinExistence type="predicted"/>
<feature type="compositionally biased region" description="Basic and acidic residues" evidence="7">
    <location>
        <begin position="353"/>
        <end position="366"/>
    </location>
</feature>
<dbReference type="Gene3D" id="3.20.20.120">
    <property type="entry name" value="Enolase-like C-terminal domain"/>
    <property type="match status" value="1"/>
</dbReference>
<feature type="domain" description="Mandelate racemase/muconate lactonizing enzyme C-terminal" evidence="8">
    <location>
        <begin position="143"/>
        <end position="236"/>
    </location>
</feature>
<dbReference type="PANTHER" id="PTHR48073">
    <property type="entry name" value="O-SUCCINYLBENZOATE SYNTHASE-RELATED"/>
    <property type="match status" value="1"/>
</dbReference>
<dbReference type="SUPFAM" id="SSF54826">
    <property type="entry name" value="Enolase N-terminal domain-like"/>
    <property type="match status" value="1"/>
</dbReference>
<dbReference type="InterPro" id="IPR010197">
    <property type="entry name" value="OSBS/NAAAR"/>
</dbReference>
<dbReference type="NCBIfam" id="TIGR01928">
    <property type="entry name" value="menC_lowGC_arch"/>
    <property type="match status" value="1"/>
</dbReference>
<feature type="compositionally biased region" description="Basic residues" evidence="7">
    <location>
        <begin position="334"/>
        <end position="352"/>
    </location>
</feature>
<dbReference type="InterPro" id="IPR036849">
    <property type="entry name" value="Enolase-like_C_sf"/>
</dbReference>
<dbReference type="SMART" id="SM00922">
    <property type="entry name" value="MR_MLE"/>
    <property type="match status" value="1"/>
</dbReference>
<comment type="cofactor">
    <cofactor evidence="1">
        <name>a divalent metal cation</name>
        <dbReference type="ChEBI" id="CHEBI:60240"/>
    </cofactor>
</comment>
<keyword evidence="4" id="KW-0456">Lyase</keyword>
<keyword evidence="9" id="KW-0614">Plasmid</keyword>
<dbReference type="InterPro" id="IPR034660">
    <property type="entry name" value="DinB/YfiT-like"/>
</dbReference>
<sequence length="726" mass="78710">MKTKISGIELRRIAMPLVAPFRTSFGVETRRDVLLVRVVTSDGEGWAECAAMSEPRYCSEYVDGAQDVLRKFLIPALPKDGVDAAAVGRTLEPFTGHHMAKSALETAVLDAQLRLAGESFGSYLGAARDRVPCGVSVGIMNSVPELLDAVDRYVAEGYVRIKLKIEPGWDVEPVRAVRERFGDDLLLQVDANAAYTLVDAQQLAKLDAFDLLLIEQPLANNDMVQHAQLAKILRTPICLDESIESAADAAAAISLGACSVINIKPARVGGYLEARRIHDLARAHGIPVWCGGMLETGIGRAANIALAALPGFTLPGDTSGSHRYFATDITPPLRPHRRPPRRPHRPGPRHRAAPRDPRRGHDREGMDSPLTSVPNATARPGTRSRRLRLSTFRPQGRVDLAQSACLPLTSSRIATGSGRQAHPSRVALDPRQAPRRGFRRRGRHAHRRAVMYGPVSDIIAIAPAEIALVLDSVRSSAARLGTTLDALTDPQAREPSALPDWSRGHVVTHLARSADAYRWLLTLARTGSEPGPRADAATLDRALREGAGRAATHLVADLNRSLDLLFDEAAAMPVDRWTTPVTALAGWHHPAWFTLHRCRRELETHHVDLNLGYTTADWPADYVTWALNDTLAALAAQHFPLARIEAVDLDRTWNLSSTGATVSGPGHALLAWLGGRGTDPQLRSDLPLPTPPRWPLPPAPGVMATSKLLLGYDTANPGIDLGFGQA</sequence>
<evidence type="ECO:0000256" key="1">
    <source>
        <dbReference type="ARBA" id="ARBA00001968"/>
    </source>
</evidence>
<dbReference type="EMBL" id="AP026074">
    <property type="protein sequence ID" value="BDM74260.1"/>
    <property type="molecule type" value="Genomic_DNA"/>
</dbReference>
<evidence type="ECO:0000259" key="8">
    <source>
        <dbReference type="SMART" id="SM00922"/>
    </source>
</evidence>
<dbReference type="CDD" id="cd03317">
    <property type="entry name" value="NAAAR"/>
    <property type="match status" value="1"/>
</dbReference>
<keyword evidence="3" id="KW-0460">Magnesium</keyword>
<dbReference type="InterPro" id="IPR017517">
    <property type="entry name" value="Maleyloyr_isom"/>
</dbReference>
<dbReference type="Gene3D" id="3.30.390.10">
    <property type="entry name" value="Enolase-like, N-terminal domain"/>
    <property type="match status" value="1"/>
</dbReference>
<evidence type="ECO:0000256" key="3">
    <source>
        <dbReference type="ARBA" id="ARBA00022842"/>
    </source>
</evidence>
<evidence type="ECO:0000256" key="2">
    <source>
        <dbReference type="ARBA" id="ARBA00022723"/>
    </source>
</evidence>
<reference evidence="9" key="1">
    <citation type="submission" date="2022-06" db="EMBL/GenBank/DDBJ databases">
        <title>Complete genome sequence of Streptomyces nigrescens HEK616.</title>
        <authorList>
            <person name="Asamizu S."/>
            <person name="Onaka H."/>
        </authorList>
    </citation>
    <scope>NUCLEOTIDE SEQUENCE</scope>
    <source>
        <strain evidence="9">HEK616</strain>
        <plasmid evidence="9">SNP1</plasmid>
    </source>
</reference>
<dbReference type="InterPro" id="IPR029017">
    <property type="entry name" value="Enolase-like_N"/>
</dbReference>
<dbReference type="SFLD" id="SFLDF00009">
    <property type="entry name" value="o-succinylbenzoate_synthase"/>
    <property type="match status" value="1"/>
</dbReference>
<dbReference type="InterPro" id="IPR024344">
    <property type="entry name" value="MDMPI_metal-binding"/>
</dbReference>
<dbReference type="Pfam" id="PF13378">
    <property type="entry name" value="MR_MLE_C"/>
    <property type="match status" value="1"/>
</dbReference>
<keyword evidence="2" id="KW-0479">Metal-binding</keyword>
<dbReference type="Pfam" id="PF11716">
    <property type="entry name" value="MDMPI_N"/>
    <property type="match status" value="1"/>
</dbReference>
<dbReference type="EC" id="4.2.1.113" evidence="5 6"/>
<dbReference type="Gene3D" id="1.20.120.450">
    <property type="entry name" value="dinb family like domain"/>
    <property type="match status" value="1"/>
</dbReference>
<organism evidence="9 10">
    <name type="scientific">Streptomyces nigrescens</name>
    <dbReference type="NCBI Taxonomy" id="1920"/>
    <lineage>
        <taxon>Bacteria</taxon>
        <taxon>Bacillati</taxon>
        <taxon>Actinomycetota</taxon>
        <taxon>Actinomycetes</taxon>
        <taxon>Kitasatosporales</taxon>
        <taxon>Streptomycetaceae</taxon>
        <taxon>Streptomyces</taxon>
    </lineage>
</organism>
<protein>
    <recommendedName>
        <fullName evidence="5 6">o-succinylbenzoate synthase</fullName>
        <ecNumber evidence="5 6">4.2.1.113</ecNumber>
    </recommendedName>
</protein>
<dbReference type="SUPFAM" id="SSF109854">
    <property type="entry name" value="DinB/YfiT-like putative metalloenzymes"/>
    <property type="match status" value="1"/>
</dbReference>
<accession>A0ABN6R7A5</accession>
<dbReference type="PANTHER" id="PTHR48073:SF5">
    <property type="entry name" value="O-SUCCINYLBENZOATE SYNTHASE"/>
    <property type="match status" value="1"/>
</dbReference>
<geneLocation type="plasmid" evidence="9 10">
    <name>SNP1</name>
</geneLocation>
<dbReference type="InterPro" id="IPR013342">
    <property type="entry name" value="Mandelate_racemase_C"/>
</dbReference>
<dbReference type="InterPro" id="IPR029065">
    <property type="entry name" value="Enolase_C-like"/>
</dbReference>
<dbReference type="InterPro" id="IPR036527">
    <property type="entry name" value="SCP2_sterol-bd_dom_sf"/>
</dbReference>
<evidence type="ECO:0000256" key="7">
    <source>
        <dbReference type="SAM" id="MobiDB-lite"/>
    </source>
</evidence>
<dbReference type="SFLD" id="SFLDG00180">
    <property type="entry name" value="muconate_cycloisomerase"/>
    <property type="match status" value="1"/>
</dbReference>
<feature type="region of interest" description="Disordered" evidence="7">
    <location>
        <begin position="323"/>
        <end position="394"/>
    </location>
</feature>
<name>A0ABN6R7A5_STRNI</name>
<evidence type="ECO:0000256" key="5">
    <source>
        <dbReference type="ARBA" id="ARBA00029491"/>
    </source>
</evidence>
<dbReference type="SFLD" id="SFLDS00001">
    <property type="entry name" value="Enolase"/>
    <property type="match status" value="1"/>
</dbReference>
<dbReference type="NCBIfam" id="TIGR03083">
    <property type="entry name" value="maleylpyruvate isomerase family mycothiol-dependent enzyme"/>
    <property type="match status" value="1"/>
</dbReference>
<dbReference type="SUPFAM" id="SSF51604">
    <property type="entry name" value="Enolase C-terminal domain-like"/>
    <property type="match status" value="1"/>
</dbReference>
<gene>
    <name evidence="9" type="ORF">HEK616_77470</name>
</gene>
<evidence type="ECO:0000256" key="4">
    <source>
        <dbReference type="ARBA" id="ARBA00023239"/>
    </source>
</evidence>
<dbReference type="Proteomes" id="UP001059597">
    <property type="component" value="Plasmid SNP1"/>
</dbReference>
<evidence type="ECO:0000256" key="6">
    <source>
        <dbReference type="NCBIfam" id="TIGR01928"/>
    </source>
</evidence>
<dbReference type="SUPFAM" id="SSF55718">
    <property type="entry name" value="SCP-like"/>
    <property type="match status" value="1"/>
</dbReference>
<evidence type="ECO:0000313" key="10">
    <source>
        <dbReference type="Proteomes" id="UP001059597"/>
    </source>
</evidence>